<reference evidence="2" key="1">
    <citation type="journal article" date="2024" name="Front. Bioeng. Biotechnol.">
        <title>Genome-scale model development and genomic sequencing of the oleaginous clade Lipomyces.</title>
        <authorList>
            <person name="Czajka J.J."/>
            <person name="Han Y."/>
            <person name="Kim J."/>
            <person name="Mondo S.J."/>
            <person name="Hofstad B.A."/>
            <person name="Robles A."/>
            <person name="Haridas S."/>
            <person name="Riley R."/>
            <person name="LaButti K."/>
            <person name="Pangilinan J."/>
            <person name="Andreopoulos W."/>
            <person name="Lipzen A."/>
            <person name="Yan J."/>
            <person name="Wang M."/>
            <person name="Ng V."/>
            <person name="Grigoriev I.V."/>
            <person name="Spatafora J.W."/>
            <person name="Magnuson J.K."/>
            <person name="Baker S.E."/>
            <person name="Pomraning K.R."/>
        </authorList>
    </citation>
    <scope>NUCLEOTIDE SEQUENCE [LARGE SCALE GENOMIC DNA]</scope>
    <source>
        <strain evidence="2">CBS 10300</strain>
    </source>
</reference>
<comment type="caution">
    <text evidence="1">The sequence shown here is derived from an EMBL/GenBank/DDBJ whole genome shotgun (WGS) entry which is preliminary data.</text>
</comment>
<evidence type="ECO:0000313" key="1">
    <source>
        <dbReference type="EMBL" id="KAK9321277.1"/>
    </source>
</evidence>
<sequence>MSVIGDLDDFGSAARGRQSLHQQETVSNAAFIPAKKTTKTVTKAILCTETRVAVEKIVPMEQSALMSVIRQVPTTWEEYEYAQEHLDNEENKFLRLWYDSSSKIATVVAAPTPLHSDMVGELMGNLSDACIDVMRRSGVCETIREGLIRSSSTTKRKNTDDGLTIREWDGAISYAFNGDETLMVAFEVGVSQTSKSLRAAISWCYYKTSQEQSAALQQARDRLRLQSLQHPFGPLEWNGFTWFGKLRKVIIETFRNDDLNCPAGTILEPSHSFVSHEFTMPIGGHGRFAGEDVPPNLREVVLGDCVPSHVLSDDEIVTTPLDFFGGAGLKRKSVARF</sequence>
<evidence type="ECO:0000313" key="2">
    <source>
        <dbReference type="Proteomes" id="UP001489719"/>
    </source>
</evidence>
<name>A0ACC3TK71_9ASCO</name>
<proteinExistence type="predicted"/>
<dbReference type="Proteomes" id="UP001489719">
    <property type="component" value="Unassembled WGS sequence"/>
</dbReference>
<dbReference type="EMBL" id="MU970102">
    <property type="protein sequence ID" value="KAK9321277.1"/>
    <property type="molecule type" value="Genomic_DNA"/>
</dbReference>
<keyword evidence="2" id="KW-1185">Reference proteome</keyword>
<gene>
    <name evidence="1" type="ORF">V1517DRAFT_368506</name>
</gene>
<protein>
    <submittedName>
        <fullName evidence="1">Uncharacterized protein</fullName>
    </submittedName>
</protein>
<accession>A0ACC3TK71</accession>
<organism evidence="1 2">
    <name type="scientific">Lipomyces orientalis</name>
    <dbReference type="NCBI Taxonomy" id="1233043"/>
    <lineage>
        <taxon>Eukaryota</taxon>
        <taxon>Fungi</taxon>
        <taxon>Dikarya</taxon>
        <taxon>Ascomycota</taxon>
        <taxon>Saccharomycotina</taxon>
        <taxon>Lipomycetes</taxon>
        <taxon>Lipomycetales</taxon>
        <taxon>Lipomycetaceae</taxon>
        <taxon>Lipomyces</taxon>
    </lineage>
</organism>